<proteinExistence type="predicted"/>
<dbReference type="InterPro" id="IPR011701">
    <property type="entry name" value="MFS"/>
</dbReference>
<dbReference type="PROSITE" id="PS50850">
    <property type="entry name" value="MFS"/>
    <property type="match status" value="1"/>
</dbReference>
<name>A0AAD3U8Z2_AERHY</name>
<keyword evidence="3" id="KW-1003">Cell membrane</keyword>
<evidence type="ECO:0000313" key="8">
    <source>
        <dbReference type="Proteomes" id="UP000859505"/>
    </source>
</evidence>
<reference evidence="7" key="2">
    <citation type="submission" date="2020-01" db="EMBL/GenBank/DDBJ databases">
        <authorList>
            <consortium name="NCBI Pathogen Detection Project"/>
        </authorList>
    </citation>
    <scope>NUCLEOTIDE SEQUENCE</scope>
    <source>
        <strain evidence="7">OLC2673_Aeromonas</strain>
    </source>
</reference>
<gene>
    <name evidence="7" type="ORF">JAJ28_001020</name>
</gene>
<dbReference type="GO" id="GO:0005886">
    <property type="term" value="C:plasma membrane"/>
    <property type="evidence" value="ECO:0007669"/>
    <property type="project" value="UniProtKB-SubCell"/>
</dbReference>
<evidence type="ECO:0000313" key="7">
    <source>
        <dbReference type="EMBL" id="HAT6343321.1"/>
    </source>
</evidence>
<keyword evidence="6" id="KW-0472">Membrane</keyword>
<reference evidence="7" key="1">
    <citation type="journal article" date="2018" name="Genome Biol.">
        <title>SKESA: strategic k-mer extension for scrupulous assemblies.</title>
        <authorList>
            <person name="Souvorov A."/>
            <person name="Agarwala R."/>
            <person name="Lipman D.J."/>
        </authorList>
    </citation>
    <scope>NUCLEOTIDE SEQUENCE</scope>
    <source>
        <strain evidence="7">OLC2673_Aeromonas</strain>
    </source>
</reference>
<dbReference type="SUPFAM" id="SSF103473">
    <property type="entry name" value="MFS general substrate transporter"/>
    <property type="match status" value="1"/>
</dbReference>
<keyword evidence="2" id="KW-0813">Transport</keyword>
<organism evidence="7 8">
    <name type="scientific">Aeromonas hydrophila</name>
    <dbReference type="NCBI Taxonomy" id="644"/>
    <lineage>
        <taxon>Bacteria</taxon>
        <taxon>Pseudomonadati</taxon>
        <taxon>Pseudomonadota</taxon>
        <taxon>Gammaproteobacteria</taxon>
        <taxon>Aeromonadales</taxon>
        <taxon>Aeromonadaceae</taxon>
        <taxon>Aeromonas</taxon>
    </lineage>
</organism>
<evidence type="ECO:0000256" key="6">
    <source>
        <dbReference type="ARBA" id="ARBA00023136"/>
    </source>
</evidence>
<dbReference type="Gene3D" id="1.20.1720.10">
    <property type="entry name" value="Multidrug resistance protein D"/>
    <property type="match status" value="1"/>
</dbReference>
<evidence type="ECO:0000256" key="4">
    <source>
        <dbReference type="ARBA" id="ARBA00022692"/>
    </source>
</evidence>
<evidence type="ECO:0000256" key="3">
    <source>
        <dbReference type="ARBA" id="ARBA00022475"/>
    </source>
</evidence>
<evidence type="ECO:0000256" key="2">
    <source>
        <dbReference type="ARBA" id="ARBA00022448"/>
    </source>
</evidence>
<dbReference type="AlphaFoldDB" id="A0AAD3U8Z2"/>
<dbReference type="Pfam" id="PF07690">
    <property type="entry name" value="MFS_1"/>
    <property type="match status" value="1"/>
</dbReference>
<sequence>MPRPGSCLPLRGGFGHRLMIYETIISSALQIPAFSNERARHMSPKTIFSSVALVIALGSLEKSIVTTPLPIIGAELNAGAALTWVVTAYLLAATAALPIYGKLSDMFGRVRMLNIGIGLFLAGSVACGLAQDLPTLLAARVLQGLGGGGLIALAFTVIADSIPPREVGKYQGYISAVYAVSSIAGPLLGGYFTEQLSWRWIFWINLPLGALALWLVNRNLGHLNVRRHSRFDWKGAALLITVTTLSLLLLSPETALPAIWLAAGLALALLLLILVERRAHDPILPAHLARLPGYLVSVLLALASQLLMFAVLVYLPLQMQWQKGMGASESGLYMVIFMVCITAGAFVGGKLIGRTGYYRRFVVVGFALSALALWQIHFDVWARLGLGFAGLGLGLVLPALSVVVQNALPREDRGIGMSLFNFGRELGGAVGVAICSVLFHSALPAGSSHNLASLSPAELAPGFSATYIGMALIATAALLITLLALKRHELASIHA</sequence>
<dbReference type="PANTHER" id="PTHR23501:SF197">
    <property type="entry name" value="COMD"/>
    <property type="match status" value="1"/>
</dbReference>
<keyword evidence="4" id="KW-0812">Transmembrane</keyword>
<evidence type="ECO:0000256" key="1">
    <source>
        <dbReference type="ARBA" id="ARBA00004651"/>
    </source>
</evidence>
<dbReference type="InterPro" id="IPR020846">
    <property type="entry name" value="MFS_dom"/>
</dbReference>
<accession>A0AAD3U8Z2</accession>
<dbReference type="GO" id="GO:0022857">
    <property type="term" value="F:transmembrane transporter activity"/>
    <property type="evidence" value="ECO:0007669"/>
    <property type="project" value="InterPro"/>
</dbReference>
<dbReference type="Proteomes" id="UP000859505">
    <property type="component" value="Unassembled WGS sequence"/>
</dbReference>
<keyword evidence="5" id="KW-1133">Transmembrane helix</keyword>
<comment type="subcellular location">
    <subcellularLocation>
        <location evidence="1">Cell membrane</location>
        <topology evidence="1">Multi-pass membrane protein</topology>
    </subcellularLocation>
</comment>
<protein>
    <submittedName>
        <fullName evidence="7">MFS transporter</fullName>
    </submittedName>
</protein>
<dbReference type="Gene3D" id="1.20.1250.20">
    <property type="entry name" value="MFS general substrate transporter like domains"/>
    <property type="match status" value="1"/>
</dbReference>
<comment type="caution">
    <text evidence="7">The sequence shown here is derived from an EMBL/GenBank/DDBJ whole genome shotgun (WGS) entry which is preliminary data.</text>
</comment>
<evidence type="ECO:0000256" key="5">
    <source>
        <dbReference type="ARBA" id="ARBA00022989"/>
    </source>
</evidence>
<dbReference type="InterPro" id="IPR036259">
    <property type="entry name" value="MFS_trans_sf"/>
</dbReference>
<dbReference type="CDD" id="cd17502">
    <property type="entry name" value="MFS_Azr1_MDR_like"/>
    <property type="match status" value="1"/>
</dbReference>
<dbReference type="EMBL" id="DACTUL010000005">
    <property type="protein sequence ID" value="HAT6343321.1"/>
    <property type="molecule type" value="Genomic_DNA"/>
</dbReference>
<dbReference type="FunFam" id="1.20.1720.10:FF:000004">
    <property type="entry name" value="EmrB/QacA family drug resistance transporter"/>
    <property type="match status" value="1"/>
</dbReference>
<dbReference type="PANTHER" id="PTHR23501">
    <property type="entry name" value="MAJOR FACILITATOR SUPERFAMILY"/>
    <property type="match status" value="1"/>
</dbReference>